<evidence type="ECO:0000259" key="1">
    <source>
        <dbReference type="Pfam" id="PF00535"/>
    </source>
</evidence>
<dbReference type="Proteomes" id="UP000640489">
    <property type="component" value="Unassembled WGS sequence"/>
</dbReference>
<comment type="caution">
    <text evidence="3">The sequence shown here is derived from an EMBL/GenBank/DDBJ whole genome shotgun (WGS) entry which is preliminary data.</text>
</comment>
<feature type="domain" description="Spore protein YkvP/CgeB glycosyl transferase-like" evidence="2">
    <location>
        <begin position="870"/>
        <end position="1002"/>
    </location>
</feature>
<evidence type="ECO:0000313" key="3">
    <source>
        <dbReference type="EMBL" id="MBF4763170.1"/>
    </source>
</evidence>
<gene>
    <name evidence="3" type="ORF">ISU07_08530</name>
</gene>
<dbReference type="AlphaFoldDB" id="A0A930YK04"/>
<sequence>MAADRNARATVLASGLLDRDWVGAQLGVVFASDEDAADRYLEGAGDCSPHPLFEGAWYAASKARSERGGDPLLDYLRDSRAGLRTSPHPLVDVDRIVAQHRAAGEDAYGPLAWWVRHADESTQVPVPEGVPAVTWGRLRADALDAAAKRAETADVRLVSRRTRHRPQPGPVPPLPRVDGTDPLVTVVLAVRDDGPRLRKAVDAVQAQTFGAWELVIVDDGSADDTAAVLTGVSAFEPRVVTVTVPRGKEGSLARARNAGLDKARGRYVAFADTAHTWSPHFLSVMLGSLEADGAGLAHAAMRVKAADGEWYIAVEGGRDHLLALDHVDLASLVARRDLVASVGGFDESLGGAESLDLLLKLSAEAPLRLVPHVLLDRDEDARADDGRWSAKVLERHLVDWETAQHQPREARRTSIVLLAGADLDRTVRWVTRTMARAREAADIELVVVGTRLPRAVELPLAMLLSTYRNATLLSPLARIGAAVAANLGIATTTGETVVLARTTANPPRDGFHSLSHVLVDEEVAIAQPLVVDRPGLIVSAGAVFGRGRPHPEPFLAGHPVRDAQALTYPVVPAPLSPVIAVRASALVRLGGYDVRAGDAMPEVDLGLRAAEQGLGCTVVVTQNPLVLKAGQLPRLDSAADGVLALQALRATSPAGSEDAWGRAGFEVVGRRWEDRTAVPGTEVDPLVFPALTPRTVVRPLRATVTEGPPALRWALDIAAPSGRRGQRWGDMHFARSMAEALERLGQRVTIDTRDLRHRDTRDLDDVVLVLRGLDRVVPRPGRVNLAWVISHPDLVDGAELASYDRVYAASSTWASATTAATGVPVVPLLQCTDPRNFNPERAAPDTGPAVLFVGNSRDVYRKSVRSALAVGADVVVHGSDWERFLAPNLIASKVVANEDLGALYASAGVVLNDHWDDMRRDGFLANRLFDVTACAARLVTDEIDGLAEVFGDVVRTFHDEQEMGPLLADPAAAFPSYEVRRELAEIVMREHSFDHRAEVLLDDAARLLGR</sequence>
<protein>
    <submittedName>
        <fullName evidence="3">Glycosyltransferase</fullName>
    </submittedName>
</protein>
<name>A0A930YK04_9ACTN</name>
<accession>A0A930YK04</accession>
<keyword evidence="4" id="KW-1185">Reference proteome</keyword>
<organism evidence="3 4">
    <name type="scientific">Nocardioides islandensis</name>
    <dbReference type="NCBI Taxonomy" id="433663"/>
    <lineage>
        <taxon>Bacteria</taxon>
        <taxon>Bacillati</taxon>
        <taxon>Actinomycetota</taxon>
        <taxon>Actinomycetes</taxon>
        <taxon>Propionibacteriales</taxon>
        <taxon>Nocardioidaceae</taxon>
        <taxon>Nocardioides</taxon>
    </lineage>
</organism>
<evidence type="ECO:0000259" key="2">
    <source>
        <dbReference type="Pfam" id="PF13524"/>
    </source>
</evidence>
<reference evidence="3" key="1">
    <citation type="submission" date="2020-11" db="EMBL/GenBank/DDBJ databases">
        <title>Nocardioides sp. nov., isolated from Soil of Cynanchum wilfordii Hemsley rhizosphere.</title>
        <authorList>
            <person name="Lee J.-S."/>
            <person name="Suh M.K."/>
            <person name="Kim J.-S."/>
        </authorList>
    </citation>
    <scope>NUCLEOTIDE SEQUENCE</scope>
    <source>
        <strain evidence="3">KCTC 19275</strain>
    </source>
</reference>
<dbReference type="Gene3D" id="3.90.550.10">
    <property type="entry name" value="Spore Coat Polysaccharide Biosynthesis Protein SpsA, Chain A"/>
    <property type="match status" value="1"/>
</dbReference>
<dbReference type="PANTHER" id="PTHR43685">
    <property type="entry name" value="GLYCOSYLTRANSFERASE"/>
    <property type="match status" value="1"/>
</dbReference>
<dbReference type="InterPro" id="IPR050834">
    <property type="entry name" value="Glycosyltransf_2"/>
</dbReference>
<dbReference type="Pfam" id="PF13524">
    <property type="entry name" value="Glyco_trans_1_2"/>
    <property type="match status" value="1"/>
</dbReference>
<proteinExistence type="predicted"/>
<dbReference type="SUPFAM" id="SSF53448">
    <property type="entry name" value="Nucleotide-diphospho-sugar transferases"/>
    <property type="match status" value="2"/>
</dbReference>
<dbReference type="InterPro" id="IPR029044">
    <property type="entry name" value="Nucleotide-diphossugar_trans"/>
</dbReference>
<dbReference type="PANTHER" id="PTHR43685:SF2">
    <property type="entry name" value="GLYCOSYLTRANSFERASE 2-LIKE DOMAIN-CONTAINING PROTEIN"/>
    <property type="match status" value="1"/>
</dbReference>
<feature type="domain" description="Glycosyltransferase 2-like" evidence="1">
    <location>
        <begin position="186"/>
        <end position="306"/>
    </location>
</feature>
<dbReference type="Pfam" id="PF00535">
    <property type="entry name" value="Glycos_transf_2"/>
    <property type="match status" value="1"/>
</dbReference>
<evidence type="ECO:0000313" key="4">
    <source>
        <dbReference type="Proteomes" id="UP000640489"/>
    </source>
</evidence>
<dbReference type="InterPro" id="IPR001173">
    <property type="entry name" value="Glyco_trans_2-like"/>
</dbReference>
<dbReference type="InterPro" id="IPR055259">
    <property type="entry name" value="YkvP/CgeB_Glyco_trans-like"/>
</dbReference>
<dbReference type="RefSeq" id="WP_194706341.1">
    <property type="nucleotide sequence ID" value="NZ_JADKPN010000003.1"/>
</dbReference>
<dbReference type="EMBL" id="JADKPN010000003">
    <property type="protein sequence ID" value="MBF4763170.1"/>
    <property type="molecule type" value="Genomic_DNA"/>
</dbReference>